<organism evidence="9 12">
    <name type="scientific">Paracoccus pantotrophus</name>
    <name type="common">Thiosphaera pantotropha</name>
    <dbReference type="NCBI Taxonomy" id="82367"/>
    <lineage>
        <taxon>Bacteria</taxon>
        <taxon>Pseudomonadati</taxon>
        <taxon>Pseudomonadota</taxon>
        <taxon>Alphaproteobacteria</taxon>
        <taxon>Rhodobacterales</taxon>
        <taxon>Paracoccaceae</taxon>
        <taxon>Paracoccus</taxon>
    </lineage>
</organism>
<dbReference type="GO" id="GO:0005886">
    <property type="term" value="C:plasma membrane"/>
    <property type="evidence" value="ECO:0007669"/>
    <property type="project" value="UniProtKB-SubCell"/>
</dbReference>
<feature type="transmembrane region" description="Helical" evidence="7">
    <location>
        <begin position="179"/>
        <end position="199"/>
    </location>
</feature>
<dbReference type="InterPro" id="IPR035906">
    <property type="entry name" value="MetI-like_sf"/>
</dbReference>
<protein>
    <submittedName>
        <fullName evidence="9">ABC transporter permease</fullName>
    </submittedName>
    <submittedName>
        <fullName evidence="10">Peptide/nickel transport system permease protein</fullName>
    </submittedName>
</protein>
<dbReference type="Gene3D" id="1.10.3720.10">
    <property type="entry name" value="MetI-like"/>
    <property type="match status" value="1"/>
</dbReference>
<dbReference type="CDD" id="cd06261">
    <property type="entry name" value="TM_PBP2"/>
    <property type="match status" value="1"/>
</dbReference>
<name>A0AAE6NWJ9_PARPN</name>
<sequence length="312" mass="33459">MLRYVTRRLISLGLSLLVASALIFSVVELVPGDPASFMLGTGAQPETVAALRQQMGLDLPLPLRYLHWLGRVLTGDLGHSFTYKTPVAGMILDRMQVSLPLALLALALAALIALPIGMFAAARRGRAGDTAVMAATQVGIALPNFWFAMLLVLLFAVRLRWLPAGGFPGWDHPAAALKSLLLPAIALALPQAAILARVLRSALVETLGQDYIRTARAKGLSAGQALSRHALRNALIPVLTILGMQFSFLLAGAIIIENVFYLPGLGRLIFQAITQRDLIVVQGAVLVLVAAVILVTFLVDLSYALVDPRLRR</sequence>
<evidence type="ECO:0000256" key="7">
    <source>
        <dbReference type="RuleBase" id="RU363032"/>
    </source>
</evidence>
<dbReference type="RefSeq" id="WP_147427696.1">
    <property type="nucleotide sequence ID" value="NZ_CP044426.1"/>
</dbReference>
<evidence type="ECO:0000256" key="5">
    <source>
        <dbReference type="ARBA" id="ARBA00022989"/>
    </source>
</evidence>
<dbReference type="Proteomes" id="UP000273626">
    <property type="component" value="Unassembled WGS sequence"/>
</dbReference>
<feature type="transmembrane region" description="Helical" evidence="7">
    <location>
        <begin position="99"/>
        <end position="122"/>
    </location>
</feature>
<keyword evidence="11" id="KW-1185">Reference proteome</keyword>
<dbReference type="InterPro" id="IPR045621">
    <property type="entry name" value="BPD_transp_1_N"/>
</dbReference>
<evidence type="ECO:0000256" key="6">
    <source>
        <dbReference type="ARBA" id="ARBA00023136"/>
    </source>
</evidence>
<dbReference type="EMBL" id="RBLI01000001">
    <property type="protein sequence ID" value="RKS51586.1"/>
    <property type="molecule type" value="Genomic_DNA"/>
</dbReference>
<keyword evidence="3" id="KW-1003">Cell membrane</keyword>
<evidence type="ECO:0000313" key="11">
    <source>
        <dbReference type="Proteomes" id="UP000273626"/>
    </source>
</evidence>
<evidence type="ECO:0000313" key="10">
    <source>
        <dbReference type="EMBL" id="RKS51586.1"/>
    </source>
</evidence>
<keyword evidence="4 7" id="KW-0812">Transmembrane</keyword>
<keyword evidence="6 7" id="KW-0472">Membrane</keyword>
<evidence type="ECO:0000256" key="1">
    <source>
        <dbReference type="ARBA" id="ARBA00004651"/>
    </source>
</evidence>
<dbReference type="AlphaFoldDB" id="A0AAE6NWJ9"/>
<dbReference type="Pfam" id="PF19300">
    <property type="entry name" value="BPD_transp_1_N"/>
    <property type="match status" value="1"/>
</dbReference>
<dbReference type="KEGG" id="ppan:ESD82_17865"/>
<dbReference type="EMBL" id="CP044426">
    <property type="protein sequence ID" value="QFG37931.1"/>
    <property type="molecule type" value="Genomic_DNA"/>
</dbReference>
<dbReference type="Pfam" id="PF00528">
    <property type="entry name" value="BPD_transp_1"/>
    <property type="match status" value="1"/>
</dbReference>
<evidence type="ECO:0000313" key="9">
    <source>
        <dbReference type="EMBL" id="QFG37931.1"/>
    </source>
</evidence>
<feature type="transmembrane region" description="Helical" evidence="7">
    <location>
        <begin position="234"/>
        <end position="260"/>
    </location>
</feature>
<reference evidence="10 11" key="1">
    <citation type="submission" date="2018-10" db="EMBL/GenBank/DDBJ databases">
        <title>Genomic Encyclopedia of Archaeal and Bacterial Type Strains, Phase II (KMG-II): from individual species to whole genera.</title>
        <authorList>
            <person name="Goeker M."/>
        </authorList>
    </citation>
    <scope>NUCLEOTIDE SEQUENCE [LARGE SCALE GENOMIC DNA]</scope>
    <source>
        <strain evidence="11">ATCC 35512 / DSM 2944 / CIP 106514 / LMD 82.5 / NBRC 102493 / NCCB 82005 / GB17</strain>
        <strain evidence="10">DSM 2944</strain>
    </source>
</reference>
<gene>
    <name evidence="10" type="ORF">BDE18_0837</name>
    <name evidence="9" type="ORF">ESD82_17865</name>
</gene>
<dbReference type="PANTHER" id="PTHR43163:SF6">
    <property type="entry name" value="DIPEPTIDE TRANSPORT SYSTEM PERMEASE PROTEIN DPPB-RELATED"/>
    <property type="match status" value="1"/>
</dbReference>
<dbReference type="PROSITE" id="PS50928">
    <property type="entry name" value="ABC_TM1"/>
    <property type="match status" value="1"/>
</dbReference>
<dbReference type="PANTHER" id="PTHR43163">
    <property type="entry name" value="DIPEPTIDE TRANSPORT SYSTEM PERMEASE PROTEIN DPPB-RELATED"/>
    <property type="match status" value="1"/>
</dbReference>
<feature type="domain" description="ABC transmembrane type-1" evidence="8">
    <location>
        <begin position="95"/>
        <end position="299"/>
    </location>
</feature>
<comment type="subcellular location">
    <subcellularLocation>
        <location evidence="1 7">Cell membrane</location>
        <topology evidence="1 7">Multi-pass membrane protein</topology>
    </subcellularLocation>
</comment>
<dbReference type="SUPFAM" id="SSF161098">
    <property type="entry name" value="MetI-like"/>
    <property type="match status" value="1"/>
</dbReference>
<dbReference type="GO" id="GO:0071916">
    <property type="term" value="F:dipeptide transmembrane transporter activity"/>
    <property type="evidence" value="ECO:0007669"/>
    <property type="project" value="TreeGrafter"/>
</dbReference>
<comment type="similarity">
    <text evidence="7">Belongs to the binding-protein-dependent transport system permease family.</text>
</comment>
<evidence type="ECO:0000256" key="3">
    <source>
        <dbReference type="ARBA" id="ARBA00022475"/>
    </source>
</evidence>
<proteinExistence type="inferred from homology"/>
<evidence type="ECO:0000313" key="12">
    <source>
        <dbReference type="Proteomes" id="UP000326453"/>
    </source>
</evidence>
<accession>A0AAE6NWJ9</accession>
<feature type="transmembrane region" description="Helical" evidence="7">
    <location>
        <begin position="280"/>
        <end position="306"/>
    </location>
</feature>
<dbReference type="GeneID" id="51372460"/>
<dbReference type="InterPro" id="IPR000515">
    <property type="entry name" value="MetI-like"/>
</dbReference>
<keyword evidence="5 7" id="KW-1133">Transmembrane helix</keyword>
<dbReference type="Proteomes" id="UP000326453">
    <property type="component" value="Chromosome 1"/>
</dbReference>
<reference evidence="9 12" key="2">
    <citation type="submission" date="2019-01" db="EMBL/GenBank/DDBJ databases">
        <title>Complete Genome Sequence and Annotation of the Paracoccus pantotrophus type strain DSM 2944.</title>
        <authorList>
            <person name="Bockwoldt J.A."/>
            <person name="Zimmermann M."/>
            <person name="Tiso T."/>
            <person name="Blank L.M."/>
        </authorList>
    </citation>
    <scope>NUCLEOTIDE SEQUENCE [LARGE SCALE GENOMIC DNA]</scope>
    <source>
        <strain evidence="9 12">DSM 2944</strain>
    </source>
</reference>
<evidence type="ECO:0000259" key="8">
    <source>
        <dbReference type="PROSITE" id="PS50928"/>
    </source>
</evidence>
<evidence type="ECO:0000256" key="2">
    <source>
        <dbReference type="ARBA" id="ARBA00022448"/>
    </source>
</evidence>
<evidence type="ECO:0000256" key="4">
    <source>
        <dbReference type="ARBA" id="ARBA00022692"/>
    </source>
</evidence>
<keyword evidence="2 7" id="KW-0813">Transport</keyword>
<feature type="transmembrane region" description="Helical" evidence="7">
    <location>
        <begin position="134"/>
        <end position="159"/>
    </location>
</feature>